<sequence length="290" mass="34123">MRQQLEALLQERVNQFVCNQKNRSGHKEEKLERKLESLMKRGAEIVQVRASGNIISESRGYHETLVDYMVHFRFFIKQDDFFIDEEGTEYRTARFVAGELVEDQEKEQKAEIPDIVLGIERDGFDERLSYSYNRMKAVQYAERWWNEFNPVYKKFTDDCTNFISQCLNAGGIPMWGSPNKSRGWWMRGNNWSYSWTVAHSLMLLLANGKGIRTKQVPSPKELQLGDIICYDFEGNGRYDHNTIVTAKDRNGMPLVNAHTTNSRRRYWAYEDSTAYTPNIKYKYFIILDEK</sequence>
<dbReference type="Proteomes" id="UP000262939">
    <property type="component" value="Unassembled WGS sequence"/>
</dbReference>
<dbReference type="AlphaFoldDB" id="A0A372L9P6"/>
<gene>
    <name evidence="2" type="ORF">D0466_15415</name>
</gene>
<dbReference type="PANTHER" id="PTHR40032">
    <property type="entry name" value="EXPORTED PROTEIN-RELATED"/>
    <property type="match status" value="1"/>
</dbReference>
<dbReference type="Pfam" id="PF12671">
    <property type="entry name" value="Amidase_6"/>
    <property type="match status" value="1"/>
</dbReference>
<feature type="domain" description="Putative amidase" evidence="1">
    <location>
        <begin position="131"/>
        <end position="281"/>
    </location>
</feature>
<organism evidence="2 3">
    <name type="scientific">Peribacillus glennii</name>
    <dbReference type="NCBI Taxonomy" id="2303991"/>
    <lineage>
        <taxon>Bacteria</taxon>
        <taxon>Bacillati</taxon>
        <taxon>Bacillota</taxon>
        <taxon>Bacilli</taxon>
        <taxon>Bacillales</taxon>
        <taxon>Bacillaceae</taxon>
        <taxon>Peribacillus</taxon>
    </lineage>
</organism>
<dbReference type="InterPro" id="IPR024301">
    <property type="entry name" value="Amidase_6"/>
</dbReference>
<proteinExistence type="predicted"/>
<evidence type="ECO:0000259" key="1">
    <source>
        <dbReference type="Pfam" id="PF12671"/>
    </source>
</evidence>
<reference evidence="2 3" key="1">
    <citation type="submission" date="2018-08" db="EMBL/GenBank/DDBJ databases">
        <title>Bacillus chawlae sp. nov., Bacillus glennii sp. nov., and Bacillus saganii sp. nov. Isolated from the Vehicle Assembly Building at Kennedy Space Center where the Viking Spacecraft were Assembled.</title>
        <authorList>
            <person name="Seuylemezian A."/>
            <person name="Vaishampayan P."/>
        </authorList>
    </citation>
    <scope>NUCLEOTIDE SEQUENCE [LARGE SCALE GENOMIC DNA]</scope>
    <source>
        <strain evidence="2 3">V44-8</strain>
    </source>
</reference>
<keyword evidence="3" id="KW-1185">Reference proteome</keyword>
<dbReference type="RefSeq" id="WP_117323440.1">
    <property type="nucleotide sequence ID" value="NZ_QVTD01000011.1"/>
</dbReference>
<evidence type="ECO:0000313" key="2">
    <source>
        <dbReference type="EMBL" id="RFU61981.1"/>
    </source>
</evidence>
<accession>A0A372L9P6</accession>
<protein>
    <recommendedName>
        <fullName evidence="1">Putative amidase domain-containing protein</fullName>
    </recommendedName>
</protein>
<dbReference type="EMBL" id="QVTD01000011">
    <property type="protein sequence ID" value="RFU61981.1"/>
    <property type="molecule type" value="Genomic_DNA"/>
</dbReference>
<comment type="caution">
    <text evidence="2">The sequence shown here is derived from an EMBL/GenBank/DDBJ whole genome shotgun (WGS) entry which is preliminary data.</text>
</comment>
<evidence type="ECO:0000313" key="3">
    <source>
        <dbReference type="Proteomes" id="UP000262939"/>
    </source>
</evidence>
<name>A0A372L9P6_9BACI</name>
<dbReference type="PANTHER" id="PTHR40032:SF1">
    <property type="entry name" value="EXPORTED PROTEIN"/>
    <property type="match status" value="1"/>
</dbReference>
<dbReference type="OrthoDB" id="9812429at2"/>